<name>A0ACB9MFX6_BAUVA</name>
<evidence type="ECO:0000313" key="2">
    <source>
        <dbReference type="Proteomes" id="UP000828941"/>
    </source>
</evidence>
<accession>A0ACB9MFX6</accession>
<comment type="caution">
    <text evidence="1">The sequence shown here is derived from an EMBL/GenBank/DDBJ whole genome shotgun (WGS) entry which is preliminary data.</text>
</comment>
<reference evidence="1 2" key="1">
    <citation type="journal article" date="2022" name="DNA Res.">
        <title>Chromosomal-level genome assembly of the orchid tree Bauhinia variegata (Leguminosae; Cercidoideae) supports the allotetraploid origin hypothesis of Bauhinia.</title>
        <authorList>
            <person name="Zhong Y."/>
            <person name="Chen Y."/>
            <person name="Zheng D."/>
            <person name="Pang J."/>
            <person name="Liu Y."/>
            <person name="Luo S."/>
            <person name="Meng S."/>
            <person name="Qian L."/>
            <person name="Wei D."/>
            <person name="Dai S."/>
            <person name="Zhou R."/>
        </authorList>
    </citation>
    <scope>NUCLEOTIDE SEQUENCE [LARGE SCALE GENOMIC DNA]</scope>
    <source>
        <strain evidence="1">BV-YZ2020</strain>
    </source>
</reference>
<gene>
    <name evidence="1" type="ORF">L6164_022203</name>
</gene>
<keyword evidence="2" id="KW-1185">Reference proteome</keyword>
<protein>
    <submittedName>
        <fullName evidence="1">Uncharacterized protein</fullName>
    </submittedName>
</protein>
<organism evidence="1 2">
    <name type="scientific">Bauhinia variegata</name>
    <name type="common">Purple orchid tree</name>
    <name type="synonym">Phanera variegata</name>
    <dbReference type="NCBI Taxonomy" id="167791"/>
    <lineage>
        <taxon>Eukaryota</taxon>
        <taxon>Viridiplantae</taxon>
        <taxon>Streptophyta</taxon>
        <taxon>Embryophyta</taxon>
        <taxon>Tracheophyta</taxon>
        <taxon>Spermatophyta</taxon>
        <taxon>Magnoliopsida</taxon>
        <taxon>eudicotyledons</taxon>
        <taxon>Gunneridae</taxon>
        <taxon>Pentapetalae</taxon>
        <taxon>rosids</taxon>
        <taxon>fabids</taxon>
        <taxon>Fabales</taxon>
        <taxon>Fabaceae</taxon>
        <taxon>Cercidoideae</taxon>
        <taxon>Cercideae</taxon>
        <taxon>Bauhiniinae</taxon>
        <taxon>Bauhinia</taxon>
    </lineage>
</organism>
<dbReference type="Proteomes" id="UP000828941">
    <property type="component" value="Chromosome 9"/>
</dbReference>
<sequence length="197" mass="22451">MDKPNNCLPSYERLSFKYKFQKGNGQVILLLLLLLLGYCLISFTNSYTFTCFLAFLCETWFTISWLLTISTKWTPAVTKTYPERLLQRVSESELPPVDLFVTTADPELEPPIITVNTVLSLLALDYPAHKLACYVSDDGCSPLTFYLLWKPQNLLSFGYLSVRSITCKPELHVDASLIKILSTVKTHHQNLSKNGYR</sequence>
<dbReference type="EMBL" id="CM039434">
    <property type="protein sequence ID" value="KAI4322517.1"/>
    <property type="molecule type" value="Genomic_DNA"/>
</dbReference>
<proteinExistence type="predicted"/>
<evidence type="ECO:0000313" key="1">
    <source>
        <dbReference type="EMBL" id="KAI4322517.1"/>
    </source>
</evidence>